<proteinExistence type="predicted"/>
<gene>
    <name evidence="2" type="ORF">SAY87_024324</name>
</gene>
<evidence type="ECO:0000313" key="3">
    <source>
        <dbReference type="Proteomes" id="UP001345219"/>
    </source>
</evidence>
<feature type="signal peptide" evidence="1">
    <location>
        <begin position="1"/>
        <end position="22"/>
    </location>
</feature>
<dbReference type="PRINTS" id="PR01217">
    <property type="entry name" value="PRICHEXTENSN"/>
</dbReference>
<dbReference type="PANTHER" id="PTHR46995:SF6">
    <property type="entry name" value="POLLEN OLE E 1 ALLERGEN AND EXTENSIN FAMILY PROTEIN"/>
    <property type="match status" value="1"/>
</dbReference>
<organism evidence="2 3">
    <name type="scientific">Trapa incisa</name>
    <dbReference type="NCBI Taxonomy" id="236973"/>
    <lineage>
        <taxon>Eukaryota</taxon>
        <taxon>Viridiplantae</taxon>
        <taxon>Streptophyta</taxon>
        <taxon>Embryophyta</taxon>
        <taxon>Tracheophyta</taxon>
        <taxon>Spermatophyta</taxon>
        <taxon>Magnoliopsida</taxon>
        <taxon>eudicotyledons</taxon>
        <taxon>Gunneridae</taxon>
        <taxon>Pentapetalae</taxon>
        <taxon>rosids</taxon>
        <taxon>malvids</taxon>
        <taxon>Myrtales</taxon>
        <taxon>Lythraceae</taxon>
        <taxon>Trapa</taxon>
    </lineage>
</organism>
<name>A0AAN7J8L2_9MYRT</name>
<dbReference type="Pfam" id="PF01190">
    <property type="entry name" value="Pollen_Ole_e_1"/>
    <property type="match status" value="1"/>
</dbReference>
<dbReference type="AlphaFoldDB" id="A0AAN7J8L2"/>
<accession>A0AAN7J8L2</accession>
<protein>
    <submittedName>
        <fullName evidence="2">Uncharacterized protein</fullName>
    </submittedName>
</protein>
<sequence>MDPITRLLLLLLVLSFPHCLLTLAVHHPNPTPTTPTSRISVVGTVYCDVCYANKFSKNSYFLPGVDVNIQCKFKASTPKTTETINFSVNRTTDNYGVYRLEIPSIDGINCVDGEEIVSMCEVGLISSSSPSCNAPGLKMATNEVSVKSKQENLCIFSLSALSYRPEKMNSTLCGNQKQESADTLDSKFFLPYFPPYGFPWAPIPHLPIPQLPPFPTIPFPFPFPFPPFPVPSSPPSLPFPFPPFPFPFPFPNTPPSLPFPFPNLPPYPPSPSPPNQAPPTPAVNLSDPKTWFPNNPFFSPPAPPAFNLTDPRTWFPNIPYFSPPPPPPPAFNLRDPRTWVPSFPPYSPPRPENIKP</sequence>
<dbReference type="EMBL" id="JAXIOK010000024">
    <property type="protein sequence ID" value="KAK4740736.1"/>
    <property type="molecule type" value="Genomic_DNA"/>
</dbReference>
<evidence type="ECO:0000313" key="2">
    <source>
        <dbReference type="EMBL" id="KAK4740736.1"/>
    </source>
</evidence>
<keyword evidence="1" id="KW-0732">Signal</keyword>
<feature type="chain" id="PRO_5042992339" evidence="1">
    <location>
        <begin position="23"/>
        <end position="356"/>
    </location>
</feature>
<dbReference type="PANTHER" id="PTHR46995">
    <property type="entry name" value="OS09G0508200 PROTEIN"/>
    <property type="match status" value="1"/>
</dbReference>
<keyword evidence="3" id="KW-1185">Reference proteome</keyword>
<comment type="caution">
    <text evidence="2">The sequence shown here is derived from an EMBL/GenBank/DDBJ whole genome shotgun (WGS) entry which is preliminary data.</text>
</comment>
<reference evidence="2 3" key="1">
    <citation type="journal article" date="2023" name="Hortic Res">
        <title>Pangenome of water caltrop reveals structural variations and asymmetric subgenome divergence after allopolyploidization.</title>
        <authorList>
            <person name="Zhang X."/>
            <person name="Chen Y."/>
            <person name="Wang L."/>
            <person name="Yuan Y."/>
            <person name="Fang M."/>
            <person name="Shi L."/>
            <person name="Lu R."/>
            <person name="Comes H.P."/>
            <person name="Ma Y."/>
            <person name="Chen Y."/>
            <person name="Huang G."/>
            <person name="Zhou Y."/>
            <person name="Zheng Z."/>
            <person name="Qiu Y."/>
        </authorList>
    </citation>
    <scope>NUCLEOTIDE SEQUENCE [LARGE SCALE GENOMIC DNA]</scope>
    <source>
        <tissue evidence="2">Roots</tissue>
    </source>
</reference>
<evidence type="ECO:0000256" key="1">
    <source>
        <dbReference type="SAM" id="SignalP"/>
    </source>
</evidence>
<dbReference type="Proteomes" id="UP001345219">
    <property type="component" value="Chromosome 19"/>
</dbReference>